<protein>
    <submittedName>
        <fullName evidence="1">Uncharacterized protein</fullName>
    </submittedName>
</protein>
<reference evidence="1" key="1">
    <citation type="submission" date="2025-08" db="UniProtKB">
        <authorList>
            <consortium name="Ensembl"/>
        </authorList>
    </citation>
    <scope>IDENTIFICATION</scope>
</reference>
<dbReference type="PANTHER" id="PTHR31635">
    <property type="entry name" value="REVERSE TRANSCRIPTASE DOMAIN-CONTAINING PROTEIN-RELATED"/>
    <property type="match status" value="1"/>
</dbReference>
<dbReference type="AlphaFoldDB" id="A0A8D1RNJ5"/>
<organism evidence="1 2">
    <name type="scientific">Sus scrofa</name>
    <name type="common">Pig</name>
    <dbReference type="NCBI Taxonomy" id="9823"/>
    <lineage>
        <taxon>Eukaryota</taxon>
        <taxon>Metazoa</taxon>
        <taxon>Chordata</taxon>
        <taxon>Craniata</taxon>
        <taxon>Vertebrata</taxon>
        <taxon>Euteleostomi</taxon>
        <taxon>Mammalia</taxon>
        <taxon>Eutheria</taxon>
        <taxon>Laurasiatheria</taxon>
        <taxon>Artiodactyla</taxon>
        <taxon>Suina</taxon>
        <taxon>Suidae</taxon>
        <taxon>Sus</taxon>
    </lineage>
</organism>
<proteinExistence type="predicted"/>
<dbReference type="Ensembl" id="ENSSSCT00055047400.1">
    <property type="protein sequence ID" value="ENSSSCP00055037830.1"/>
    <property type="gene ID" value="ENSSSCG00055024076.1"/>
</dbReference>
<sequence length="176" mass="20901">MQQISIYFPRSQDKIQTDIQIGKEEIKLLLLAHDMIVHKENPKGALRKLLEFINESVKLQDTKLIHRNLSHFYTLTMKDHKEKLRKQSHLHPKKKKKNLKIDIPKEARELYSENYKILMKETEDNTNRLKDVLCSWIGRISIVKTTTLPKAIHRFSEIPIKLTMAFFTELEQQKKV</sequence>
<dbReference type="PANTHER" id="PTHR31635:SF196">
    <property type="entry name" value="REVERSE TRANSCRIPTASE DOMAIN-CONTAINING PROTEIN-RELATED"/>
    <property type="match status" value="1"/>
</dbReference>
<accession>A0A8D1RNJ5</accession>
<evidence type="ECO:0000313" key="2">
    <source>
        <dbReference type="Proteomes" id="UP000694724"/>
    </source>
</evidence>
<evidence type="ECO:0000313" key="1">
    <source>
        <dbReference type="Ensembl" id="ENSSSCP00055037830.1"/>
    </source>
</evidence>
<name>A0A8D1RNJ5_PIG</name>
<dbReference type="Proteomes" id="UP000694724">
    <property type="component" value="Unplaced"/>
</dbReference>